<reference evidence="4 5" key="1">
    <citation type="journal article" date="2016" name="Nat. Commun.">
        <title>Thousands of microbial genomes shed light on interconnected biogeochemical processes in an aquifer system.</title>
        <authorList>
            <person name="Anantharaman K."/>
            <person name="Brown C.T."/>
            <person name="Hug L.A."/>
            <person name="Sharon I."/>
            <person name="Castelle C.J."/>
            <person name="Probst A.J."/>
            <person name="Thomas B.C."/>
            <person name="Singh A."/>
            <person name="Wilkins M.J."/>
            <person name="Karaoz U."/>
            <person name="Brodie E.L."/>
            <person name="Williams K.H."/>
            <person name="Hubbard S.S."/>
            <person name="Banfield J.F."/>
        </authorList>
    </citation>
    <scope>NUCLEOTIDE SEQUENCE [LARGE SCALE GENOMIC DNA]</scope>
</reference>
<dbReference type="PANTHER" id="PTHR12526">
    <property type="entry name" value="GLYCOSYLTRANSFERASE"/>
    <property type="match status" value="1"/>
</dbReference>
<dbReference type="EMBL" id="MGDI01000016">
    <property type="protein sequence ID" value="OGL54200.1"/>
    <property type="molecule type" value="Genomic_DNA"/>
</dbReference>
<evidence type="ECO:0000313" key="5">
    <source>
        <dbReference type="Proteomes" id="UP000178082"/>
    </source>
</evidence>
<evidence type="ECO:0000259" key="3">
    <source>
        <dbReference type="Pfam" id="PF00534"/>
    </source>
</evidence>
<keyword evidence="1" id="KW-0328">Glycosyltransferase</keyword>
<accession>A0A1F7SKA3</accession>
<dbReference type="InterPro" id="IPR001296">
    <property type="entry name" value="Glyco_trans_1"/>
</dbReference>
<organism evidence="4 5">
    <name type="scientific">Candidatus Schekmanbacteria bacterium RIFCSPLOWO2_12_FULL_38_15</name>
    <dbReference type="NCBI Taxonomy" id="1817883"/>
    <lineage>
        <taxon>Bacteria</taxon>
        <taxon>Candidatus Schekmaniibacteriota</taxon>
    </lineage>
</organism>
<dbReference type="AlphaFoldDB" id="A0A1F7SKA3"/>
<comment type="caution">
    <text evidence="4">The sequence shown here is derived from an EMBL/GenBank/DDBJ whole genome shotgun (WGS) entry which is preliminary data.</text>
</comment>
<name>A0A1F7SKA3_9BACT</name>
<proteinExistence type="predicted"/>
<dbReference type="Gene3D" id="3.40.50.2000">
    <property type="entry name" value="Glycogen Phosphorylase B"/>
    <property type="match status" value="2"/>
</dbReference>
<evidence type="ECO:0000256" key="1">
    <source>
        <dbReference type="ARBA" id="ARBA00022676"/>
    </source>
</evidence>
<dbReference type="Pfam" id="PF00534">
    <property type="entry name" value="Glycos_transf_1"/>
    <property type="match status" value="1"/>
</dbReference>
<gene>
    <name evidence="4" type="ORF">A3G31_05410</name>
</gene>
<dbReference type="STRING" id="1817883.A3G31_05410"/>
<keyword evidence="2" id="KW-0808">Transferase</keyword>
<dbReference type="SUPFAM" id="SSF53756">
    <property type="entry name" value="UDP-Glycosyltransferase/glycogen phosphorylase"/>
    <property type="match status" value="1"/>
</dbReference>
<dbReference type="GO" id="GO:0016757">
    <property type="term" value="F:glycosyltransferase activity"/>
    <property type="evidence" value="ECO:0007669"/>
    <property type="project" value="UniProtKB-KW"/>
</dbReference>
<sequence>MRIVLIGLTHPFRGGISHYSTLSFNSLSKKHDVKFLSFRRQYPELLFPGKTQKDISLKPLKAESHAIIDSLNPFSWIKVIKEIKDFKPQITIFNWWTPFFGPCYSFISFFIKKFTKIIFIVHDLIPPEKSITDNIFSKLAFYNASWFILHSKKDEEGLKLIKKDAKLKVIPHPIYSVFSDIYSNNGHKNLKEYFGLKPTDKLILFFGYVREYKGLKYLIKSMPEILKEIKDCYLLIAGEFYEDENKYKKLIEETGVTQNIRIINQYIPNEEVGSYFTSSDVVVLPYTQISQSGVIQIAYGFRKPLISTKIGGIPDVVKDGVTGILVPPRDEKALAEGVIKFFKEEKSKSFETNIGSEISRFSWNRLIEAVEEIGEDSSGLS</sequence>
<dbReference type="PANTHER" id="PTHR12526:SF510">
    <property type="entry name" value="D-INOSITOL 3-PHOSPHATE GLYCOSYLTRANSFERASE"/>
    <property type="match status" value="1"/>
</dbReference>
<feature type="domain" description="Glycosyl transferase family 1" evidence="3">
    <location>
        <begin position="193"/>
        <end position="347"/>
    </location>
</feature>
<evidence type="ECO:0000256" key="2">
    <source>
        <dbReference type="ARBA" id="ARBA00022679"/>
    </source>
</evidence>
<dbReference type="Proteomes" id="UP000178082">
    <property type="component" value="Unassembled WGS sequence"/>
</dbReference>
<protein>
    <recommendedName>
        <fullName evidence="3">Glycosyl transferase family 1 domain-containing protein</fullName>
    </recommendedName>
</protein>
<evidence type="ECO:0000313" key="4">
    <source>
        <dbReference type="EMBL" id="OGL54200.1"/>
    </source>
</evidence>